<dbReference type="AlphaFoldDB" id="A0A5N6AXG2"/>
<dbReference type="Proteomes" id="UP000313066">
    <property type="component" value="Unassembled WGS sequence"/>
</dbReference>
<accession>A0A5N6AXG2</accession>
<reference evidence="1 2" key="1">
    <citation type="submission" date="2019-10" db="EMBL/GenBank/DDBJ databases">
        <title>Nonomuraea sp. nov., isolated from Phyllanthus amarus.</title>
        <authorList>
            <person name="Klykleung N."/>
            <person name="Tanasupawat S."/>
        </authorList>
    </citation>
    <scope>NUCLEOTIDE SEQUENCE [LARGE SCALE GENOMIC DNA]</scope>
    <source>
        <strain evidence="1 2">CR1-09</strain>
    </source>
</reference>
<evidence type="ECO:0000313" key="1">
    <source>
        <dbReference type="EMBL" id="KAB8172782.1"/>
    </source>
</evidence>
<protein>
    <submittedName>
        <fullName evidence="1">Uncharacterized protein</fullName>
    </submittedName>
</protein>
<organism evidence="1 2">
    <name type="scientific">Microbispora catharanthi</name>
    <dbReference type="NCBI Taxonomy" id="1712871"/>
    <lineage>
        <taxon>Bacteria</taxon>
        <taxon>Bacillati</taxon>
        <taxon>Actinomycetota</taxon>
        <taxon>Actinomycetes</taxon>
        <taxon>Streptosporangiales</taxon>
        <taxon>Streptosporangiaceae</taxon>
        <taxon>Microbispora</taxon>
    </lineage>
</organism>
<proteinExistence type="predicted"/>
<dbReference type="EMBL" id="VDMA02000049">
    <property type="protein sequence ID" value="KAB8172782.1"/>
    <property type="molecule type" value="Genomic_DNA"/>
</dbReference>
<dbReference type="RefSeq" id="WP_139580845.1">
    <property type="nucleotide sequence ID" value="NZ_VDMA02000049.1"/>
</dbReference>
<sequence length="209" mass="22241">MESNWEAPDCFHNRESCAFRHGLTLLWQHLMAFLPGSAPGWFSGIGPFIKKWTSRLAAGASVALVATTLTNTLTTGAAYAGPNCSGSACSEVGNASNDGVTAVHNWTCDSGTTGTANTGCAGGDLYYLSPGAHTPANQDWDVVRVDAGWCYKIKFIKWWGKVLTVTYNRIGLSSPTYVKVEDASYAEVQASPLPAVLSLVVSRDVMPEG</sequence>
<keyword evidence="2" id="KW-1185">Reference proteome</keyword>
<comment type="caution">
    <text evidence="1">The sequence shown here is derived from an EMBL/GenBank/DDBJ whole genome shotgun (WGS) entry which is preliminary data.</text>
</comment>
<name>A0A5N6AXG2_9ACTN</name>
<evidence type="ECO:0000313" key="2">
    <source>
        <dbReference type="Proteomes" id="UP000313066"/>
    </source>
</evidence>
<gene>
    <name evidence="1" type="ORF">FH610_042115</name>
</gene>